<protein>
    <submittedName>
        <fullName evidence="2">Uncharacterized protein</fullName>
    </submittedName>
</protein>
<evidence type="ECO:0000256" key="1">
    <source>
        <dbReference type="SAM" id="Phobius"/>
    </source>
</evidence>
<dbReference type="Proteomes" id="UP000018888">
    <property type="component" value="Unassembled WGS sequence"/>
</dbReference>
<gene>
    <name evidence="2" type="ORF">GLOIN_2v722807</name>
</gene>
<keyword evidence="1" id="KW-0812">Transmembrane</keyword>
<dbReference type="EMBL" id="AUPC02000352">
    <property type="protein sequence ID" value="POG61211.1"/>
    <property type="molecule type" value="Genomic_DNA"/>
</dbReference>
<comment type="caution">
    <text evidence="2">The sequence shown here is derived from an EMBL/GenBank/DDBJ whole genome shotgun (WGS) entry which is preliminary data.</text>
</comment>
<reference evidence="2 3" key="2">
    <citation type="journal article" date="2018" name="New Phytol.">
        <title>High intraspecific genome diversity in the model arbuscular mycorrhizal symbiont Rhizophagus irregularis.</title>
        <authorList>
            <person name="Chen E.C.H."/>
            <person name="Morin E."/>
            <person name="Beaudet D."/>
            <person name="Noel J."/>
            <person name="Yildirir G."/>
            <person name="Ndikumana S."/>
            <person name="Charron P."/>
            <person name="St-Onge C."/>
            <person name="Giorgi J."/>
            <person name="Kruger M."/>
            <person name="Marton T."/>
            <person name="Ropars J."/>
            <person name="Grigoriev I.V."/>
            <person name="Hainaut M."/>
            <person name="Henrissat B."/>
            <person name="Roux C."/>
            <person name="Martin F."/>
            <person name="Corradi N."/>
        </authorList>
    </citation>
    <scope>NUCLEOTIDE SEQUENCE [LARGE SCALE GENOMIC DNA]</scope>
    <source>
        <strain evidence="2 3">DAOM 197198</strain>
    </source>
</reference>
<sequence>MFVFFLFLLAFLFILKITDLIYINIKGTLINRIFGNYIFLHFYIFLPFLPKRNYYGKMPIFHGENDGKVGNWKMGINNFR</sequence>
<dbReference type="AlphaFoldDB" id="A0A2P4P751"/>
<evidence type="ECO:0000313" key="3">
    <source>
        <dbReference type="Proteomes" id="UP000018888"/>
    </source>
</evidence>
<organism evidence="2 3">
    <name type="scientific">Rhizophagus irregularis (strain DAOM 181602 / DAOM 197198 / MUCL 43194)</name>
    <name type="common">Arbuscular mycorrhizal fungus</name>
    <name type="synonym">Glomus intraradices</name>
    <dbReference type="NCBI Taxonomy" id="747089"/>
    <lineage>
        <taxon>Eukaryota</taxon>
        <taxon>Fungi</taxon>
        <taxon>Fungi incertae sedis</taxon>
        <taxon>Mucoromycota</taxon>
        <taxon>Glomeromycotina</taxon>
        <taxon>Glomeromycetes</taxon>
        <taxon>Glomerales</taxon>
        <taxon>Glomeraceae</taxon>
        <taxon>Rhizophagus</taxon>
    </lineage>
</organism>
<keyword evidence="1" id="KW-1133">Transmembrane helix</keyword>
<reference evidence="2 3" key="1">
    <citation type="journal article" date="2013" name="Proc. Natl. Acad. Sci. U.S.A.">
        <title>Genome of an arbuscular mycorrhizal fungus provides insight into the oldest plant symbiosis.</title>
        <authorList>
            <person name="Tisserant E."/>
            <person name="Malbreil M."/>
            <person name="Kuo A."/>
            <person name="Kohler A."/>
            <person name="Symeonidi A."/>
            <person name="Balestrini R."/>
            <person name="Charron P."/>
            <person name="Duensing N."/>
            <person name="Frei Dit Frey N."/>
            <person name="Gianinazzi-Pearson V."/>
            <person name="Gilbert L.B."/>
            <person name="Handa Y."/>
            <person name="Herr J.R."/>
            <person name="Hijri M."/>
            <person name="Koul R."/>
            <person name="Kawaguchi M."/>
            <person name="Krajinski F."/>
            <person name="Lammers P.J."/>
            <person name="Masclaux F.G."/>
            <person name="Murat C."/>
            <person name="Morin E."/>
            <person name="Ndikumana S."/>
            <person name="Pagni M."/>
            <person name="Petitpierre D."/>
            <person name="Requena N."/>
            <person name="Rosikiewicz P."/>
            <person name="Riley R."/>
            <person name="Saito K."/>
            <person name="San Clemente H."/>
            <person name="Shapiro H."/>
            <person name="van Tuinen D."/>
            <person name="Becard G."/>
            <person name="Bonfante P."/>
            <person name="Paszkowski U."/>
            <person name="Shachar-Hill Y.Y."/>
            <person name="Tuskan G.A."/>
            <person name="Young P.W."/>
            <person name="Sanders I.R."/>
            <person name="Henrissat B."/>
            <person name="Rensing S.A."/>
            <person name="Grigoriev I.V."/>
            <person name="Corradi N."/>
            <person name="Roux C."/>
            <person name="Martin F."/>
        </authorList>
    </citation>
    <scope>NUCLEOTIDE SEQUENCE [LARGE SCALE GENOMIC DNA]</scope>
    <source>
        <strain evidence="2 3">DAOM 197198</strain>
    </source>
</reference>
<keyword evidence="3" id="KW-1185">Reference proteome</keyword>
<accession>A0A2P4P751</accession>
<keyword evidence="1" id="KW-0472">Membrane</keyword>
<proteinExistence type="predicted"/>
<feature type="transmembrane region" description="Helical" evidence="1">
    <location>
        <begin position="29"/>
        <end position="49"/>
    </location>
</feature>
<name>A0A2P4P751_RHIID</name>
<evidence type="ECO:0000313" key="2">
    <source>
        <dbReference type="EMBL" id="POG61211.1"/>
    </source>
</evidence>